<keyword evidence="2" id="KW-0472">Membrane</keyword>
<dbReference type="PROSITE" id="PS00108">
    <property type="entry name" value="PROTEIN_KINASE_ST"/>
    <property type="match status" value="1"/>
</dbReference>
<dbReference type="Gene3D" id="3.30.420.10">
    <property type="entry name" value="Ribonuclease H-like superfamily/Ribonuclease H"/>
    <property type="match status" value="1"/>
</dbReference>
<feature type="domain" description="Protein kinase" evidence="13">
    <location>
        <begin position="1478"/>
        <end position="1722"/>
    </location>
</feature>
<dbReference type="PROSITE" id="PS50011">
    <property type="entry name" value="PROTEIN_KINASE_DOM"/>
    <property type="match status" value="1"/>
</dbReference>
<keyword evidence="16" id="KW-0548">Nucleotidyltransferase</keyword>
<dbReference type="Pfam" id="PF01453">
    <property type="entry name" value="B_lectin"/>
    <property type="match status" value="1"/>
</dbReference>
<evidence type="ECO:0000313" key="16">
    <source>
        <dbReference type="EMBL" id="RZC09199.1"/>
    </source>
</evidence>
<sequence>MADNNSFIPNPHEPSKPLACITFTNVTKLLPNNYPNWKQQVEALLDGYDLLQYPDGSFPAPSETTPTTASLLVTTQNPAYQTWRRQDRLIYGALLTTLSNEVASLVSHTKTSHDLWILLKNTYAKASRKPFLGRCQWCNIKGHVLSQCKTFQQQHPSVPPPPRNSPAYIGQVQVNTATASPSQHDFLFDSGATHHVTNDLDNLALHHPYTGLDSLFMGNGSGLNITHSGTLLLNDLSLSNALCVPSMKQKIISVSKLTQQTNSAVVFLPNSFYVKDLQTGHTTHKGSCVDGLYLWPATSPSVHTVRTESSASWHHRLGHPSSSIFKFVQKYFSLGSNKFPQSDCHSCQINKSHKLPFHESTLQSCYPLEIIFSDVWTSPILSIDGLRYYCMFVDHFTRYIWLYPMKRKSDVQTIFPKFKSLVENFYHHKIKILYTDNGGEYIGLRPFLLNHGISHHTTPPHTPEHNGISERRNRHIAETGLSLLHHSGLPLTYWPHAMTTAAYLINRLPTPILGYQSPYSKLLNISPDYHKLKCFGCLCFPWTKPYANHKLAPKSAMCVFVGYSADQHAYLCLDPTTGRIYTSRHVKFVESEFPFNSLVTHASPSPEQQTGPLQLSILQPMNPPEDSSPAPSSPSITNSPYMAQSSTEPTNPTQSPPPTSQSSPQLSAPPPQTIVNPNGGGIITRSKNNIIKPIQKLNLHVQASSPIEPNTITQALRDPDWRSAMQAEFDALHHNNTWDLVSRSSDQNLVGCKWVFRIKRNPDGSIDRYKARLVAKGFHQRSGWDYTETFSPVVKPVTIRIVLTLAVRQGWPIRQLDVNNAFLQGTLKEEVFMIQPPGFVNKNFPDHVCRLKKALYGLKQAPRAWYTELHVFLLSLGFVNSTADASLFIYQKPEVTLYLLVYVDDIIITGNSSAELSKLIATLAARFSLKDLGCLSYFLGVEVIPSAAGMFLSQRKYIIDLLHKSGMTNTKPASTPLSASVQLLKDSGVFISATAPLTFHAYSDADWAGDKDDYVSTTGYLLYLGNTPISWSSRKQRSVARSSTEAEYKALADTASELLWVLSLFTELGHMPTANPVIYCDNLGATNLSANPVFHSRMKHIALAYHFVREHVQHGKFRVSFVSTDDQLADILTKPLLRPRLAVSQSIQDGETLVSTGGITELGFFSPGNSTRRYLGIWFRNASPLTIVWVANRNIPLKNNSGVLKLSEKGILQLLSATNNTIWSSNILSKAANNPIAYLLDSGNFVVKYGQGTNEDAILWQSFDYPCDTLMAGMKLGWNLKTGLERSLSSWRGVDDPAEGEYTIKIDLRGYPQIIKFKGPDTISRYGSWNGLTTVGNPDQTRSQNFVLNEKEVFYEFDLPDISTFGVLKLTPSGMPQTMFWTTQRSTLQVVLLNADDQSYANLDIRDEGSGCLLWFNTLVDLRKFTESGQDLYIRLPASELGSVRKFYNKRYKNIPRKEDIDLPTFSFSVLANATENFSTKNKLGEGGYGPVYKGKLLDGKELAVKRLSKKSGQGLEEFKNEVALISKLQHHESKRKLLDWDKRFKVISGIARGLMYLHQDSRLRIIHRDLKASNILLDENLDPKISDFGLARSLFGDHVEANTNRVAGTYGYISPEYAARGHFSLKSDVFSYGVIVLEIVSGKKNSEFSDPEHYNNLIGHAWRLWAEEMALKLLDEVLKEQCTPSEVIRCIQVGLLCVQQRPEDRPDMSSVVIMLNGDKLLSKPKVPGFYTETNVPTEANNSLGNPSNNKLCSVNELSITMLDAR</sequence>
<dbReference type="InterPro" id="IPR057670">
    <property type="entry name" value="SH3_retrovirus"/>
</dbReference>
<dbReference type="InterPro" id="IPR000719">
    <property type="entry name" value="Prot_kinase_dom"/>
</dbReference>
<dbReference type="Pfam" id="PF07714">
    <property type="entry name" value="PK_Tyr_Ser-Thr"/>
    <property type="match status" value="1"/>
</dbReference>
<keyword evidence="7" id="KW-0378">Hydrolase</keyword>
<dbReference type="Pfam" id="PF22936">
    <property type="entry name" value="Pol_BBD"/>
    <property type="match status" value="1"/>
</dbReference>
<dbReference type="Gene3D" id="1.10.510.10">
    <property type="entry name" value="Transferase(Phosphotransferase) domain 1"/>
    <property type="match status" value="1"/>
</dbReference>
<dbReference type="FunFam" id="1.10.510.10:FF:002239">
    <property type="match status" value="1"/>
</dbReference>
<dbReference type="InterPro" id="IPR054722">
    <property type="entry name" value="PolX-like_BBD"/>
</dbReference>
<keyword evidence="7" id="KW-0064">Aspartyl protease</keyword>
<keyword evidence="11" id="KW-0325">Glycoprotein</keyword>
<dbReference type="CDD" id="cd00028">
    <property type="entry name" value="B_lectin"/>
    <property type="match status" value="1"/>
</dbReference>
<dbReference type="Pfam" id="PF11883">
    <property type="entry name" value="DUF3403"/>
    <property type="match status" value="1"/>
</dbReference>
<dbReference type="InterPro" id="IPR001480">
    <property type="entry name" value="Bulb-type_lectin_dom"/>
</dbReference>
<keyword evidence="9" id="KW-0067">ATP-binding</keyword>
<dbReference type="InterPro" id="IPR025724">
    <property type="entry name" value="GAG-pre-integrase_dom"/>
</dbReference>
<dbReference type="EMBL" id="QZWG01000006">
    <property type="protein sequence ID" value="RZC09199.1"/>
    <property type="molecule type" value="Genomic_DNA"/>
</dbReference>
<dbReference type="SMART" id="SM00108">
    <property type="entry name" value="B_lectin"/>
    <property type="match status" value="1"/>
</dbReference>
<evidence type="ECO:0000256" key="7">
    <source>
        <dbReference type="ARBA" id="ARBA00022750"/>
    </source>
</evidence>
<evidence type="ECO:0000256" key="4">
    <source>
        <dbReference type="ARBA" id="ARBA00022679"/>
    </source>
</evidence>
<dbReference type="GO" id="GO:0003676">
    <property type="term" value="F:nucleic acid binding"/>
    <property type="evidence" value="ECO:0007669"/>
    <property type="project" value="InterPro"/>
</dbReference>
<keyword evidence="10" id="KW-1015">Disulfide bond</keyword>
<dbReference type="Pfam" id="PF25597">
    <property type="entry name" value="SH3_retrovirus"/>
    <property type="match status" value="1"/>
</dbReference>
<dbReference type="GO" id="GO:0005886">
    <property type="term" value="C:plasma membrane"/>
    <property type="evidence" value="ECO:0007669"/>
    <property type="project" value="UniProtKB-SubCell"/>
</dbReference>
<evidence type="ECO:0000256" key="12">
    <source>
        <dbReference type="SAM" id="MobiDB-lite"/>
    </source>
</evidence>
<dbReference type="Gene3D" id="2.90.10.10">
    <property type="entry name" value="Bulb-type lectin domain"/>
    <property type="match status" value="1"/>
</dbReference>
<dbReference type="SUPFAM" id="SSF56112">
    <property type="entry name" value="Protein kinase-like (PK-like)"/>
    <property type="match status" value="1"/>
</dbReference>
<evidence type="ECO:0000256" key="2">
    <source>
        <dbReference type="ARBA" id="ARBA00022475"/>
    </source>
</evidence>
<dbReference type="CDD" id="cd09272">
    <property type="entry name" value="RNase_HI_RT_Ty1"/>
    <property type="match status" value="1"/>
</dbReference>
<dbReference type="SUPFAM" id="SSF51110">
    <property type="entry name" value="alpha-D-mannose-specific plant lectins"/>
    <property type="match status" value="1"/>
</dbReference>
<evidence type="ECO:0000259" key="13">
    <source>
        <dbReference type="PROSITE" id="PS50011"/>
    </source>
</evidence>
<dbReference type="PROSITE" id="PS50927">
    <property type="entry name" value="BULB_LECTIN"/>
    <property type="match status" value="1"/>
</dbReference>
<dbReference type="PANTHER" id="PTHR27002:SF1069">
    <property type="entry name" value="NON-SPECIFIC SERINE_THREONINE PROTEIN KINASE"/>
    <property type="match status" value="1"/>
</dbReference>
<evidence type="ECO:0000259" key="14">
    <source>
        <dbReference type="PROSITE" id="PS50927"/>
    </source>
</evidence>
<evidence type="ECO:0000256" key="8">
    <source>
        <dbReference type="ARBA" id="ARBA00022777"/>
    </source>
</evidence>
<dbReference type="InterPro" id="IPR012337">
    <property type="entry name" value="RNaseH-like_sf"/>
</dbReference>
<evidence type="ECO:0000256" key="9">
    <source>
        <dbReference type="ARBA" id="ARBA00022840"/>
    </source>
</evidence>
<dbReference type="SMART" id="SM00220">
    <property type="entry name" value="S_TKc"/>
    <property type="match status" value="1"/>
</dbReference>
<dbReference type="InterPro" id="IPR001584">
    <property type="entry name" value="Integrase_cat-core"/>
</dbReference>
<gene>
    <name evidence="16" type="ORF">D0Y65_015805</name>
</gene>
<dbReference type="GO" id="GO:0005524">
    <property type="term" value="F:ATP binding"/>
    <property type="evidence" value="ECO:0007669"/>
    <property type="project" value="UniProtKB-KW"/>
</dbReference>
<dbReference type="Gene3D" id="3.30.200.20">
    <property type="entry name" value="Phosphorylase Kinase, domain 1"/>
    <property type="match status" value="1"/>
</dbReference>
<dbReference type="PANTHER" id="PTHR27002">
    <property type="entry name" value="RECEPTOR-LIKE SERINE/THREONINE-PROTEIN KINASE SD1-8"/>
    <property type="match status" value="1"/>
</dbReference>
<feature type="domain" description="Integrase catalytic" evidence="15">
    <location>
        <begin position="363"/>
        <end position="526"/>
    </location>
</feature>
<evidence type="ECO:0000313" key="17">
    <source>
        <dbReference type="Proteomes" id="UP000289340"/>
    </source>
</evidence>
<keyword evidence="8" id="KW-0418">Kinase</keyword>
<dbReference type="GO" id="GO:0004674">
    <property type="term" value="F:protein serine/threonine kinase activity"/>
    <property type="evidence" value="ECO:0007669"/>
    <property type="project" value="UniProtKB-KW"/>
</dbReference>
<keyword evidence="3" id="KW-0723">Serine/threonine-protein kinase</keyword>
<dbReference type="FunFam" id="2.90.10.10:FF:000004">
    <property type="entry name" value="G-type lectin S-receptor-like serine/threonine-protein kinase"/>
    <property type="match status" value="1"/>
</dbReference>
<keyword evidence="6" id="KW-0547">Nucleotide-binding</keyword>
<dbReference type="GO" id="GO:0015074">
    <property type="term" value="P:DNA integration"/>
    <property type="evidence" value="ECO:0007669"/>
    <property type="project" value="InterPro"/>
</dbReference>
<dbReference type="EC" id="2.7.11.1" evidence="16"/>
<dbReference type="InterPro" id="IPR036426">
    <property type="entry name" value="Bulb-type_lectin_dom_sf"/>
</dbReference>
<dbReference type="SUPFAM" id="SSF53098">
    <property type="entry name" value="Ribonuclease H-like"/>
    <property type="match status" value="1"/>
</dbReference>
<evidence type="ECO:0000256" key="6">
    <source>
        <dbReference type="ARBA" id="ARBA00022741"/>
    </source>
</evidence>
<evidence type="ECO:0000256" key="3">
    <source>
        <dbReference type="ARBA" id="ARBA00022527"/>
    </source>
</evidence>
<dbReference type="InterPro" id="IPR036397">
    <property type="entry name" value="RNaseH_sf"/>
</dbReference>
<feature type="region of interest" description="Disordered" evidence="12">
    <location>
        <begin position="616"/>
        <end position="681"/>
    </location>
</feature>
<dbReference type="InterPro" id="IPR001245">
    <property type="entry name" value="Ser-Thr/Tyr_kinase_cat_dom"/>
</dbReference>
<keyword evidence="2" id="KW-1003">Cell membrane</keyword>
<name>A0A445KER4_GLYSO</name>
<dbReference type="Pfam" id="PF13976">
    <property type="entry name" value="gag_pre-integrs"/>
    <property type="match status" value="1"/>
</dbReference>
<dbReference type="EC" id="2.7.7.7" evidence="16"/>
<evidence type="ECO:0000256" key="1">
    <source>
        <dbReference type="ARBA" id="ARBA00004251"/>
    </source>
</evidence>
<keyword evidence="4 16" id="KW-0808">Transferase</keyword>
<dbReference type="InterPro" id="IPR013103">
    <property type="entry name" value="RVT_2"/>
</dbReference>
<dbReference type="SUPFAM" id="SSF56672">
    <property type="entry name" value="DNA/RNA polymerases"/>
    <property type="match status" value="1"/>
</dbReference>
<dbReference type="GO" id="GO:0003887">
    <property type="term" value="F:DNA-directed DNA polymerase activity"/>
    <property type="evidence" value="ECO:0007669"/>
    <property type="project" value="UniProtKB-EC"/>
</dbReference>
<dbReference type="Proteomes" id="UP000289340">
    <property type="component" value="Chromosome 6"/>
</dbReference>
<feature type="domain" description="Bulb-type lectin" evidence="14">
    <location>
        <begin position="1138"/>
        <end position="1260"/>
    </location>
</feature>
<evidence type="ECO:0000259" key="15">
    <source>
        <dbReference type="PROSITE" id="PS50994"/>
    </source>
</evidence>
<evidence type="ECO:0000256" key="5">
    <source>
        <dbReference type="ARBA" id="ARBA00022729"/>
    </source>
</evidence>
<dbReference type="Pfam" id="PF00665">
    <property type="entry name" value="rve"/>
    <property type="match status" value="1"/>
</dbReference>
<evidence type="ECO:0000256" key="10">
    <source>
        <dbReference type="ARBA" id="ARBA00023157"/>
    </source>
</evidence>
<keyword evidence="17" id="KW-1185">Reference proteome</keyword>
<dbReference type="InterPro" id="IPR021820">
    <property type="entry name" value="S-locus_recpt_kinase_C"/>
</dbReference>
<dbReference type="InterPro" id="IPR011009">
    <property type="entry name" value="Kinase-like_dom_sf"/>
</dbReference>
<keyword evidence="5" id="KW-0732">Signal</keyword>
<dbReference type="InterPro" id="IPR008271">
    <property type="entry name" value="Ser/Thr_kinase_AS"/>
</dbReference>
<protein>
    <submittedName>
        <fullName evidence="16">Retrovirus-related Pol polyprotein from transposon RE2</fullName>
        <ecNumber evidence="16">2.7.11.1</ecNumber>
        <ecNumber evidence="16">2.7.7.7</ecNumber>
    </submittedName>
</protein>
<organism evidence="16 17">
    <name type="scientific">Glycine soja</name>
    <name type="common">Wild soybean</name>
    <dbReference type="NCBI Taxonomy" id="3848"/>
    <lineage>
        <taxon>Eukaryota</taxon>
        <taxon>Viridiplantae</taxon>
        <taxon>Streptophyta</taxon>
        <taxon>Embryophyta</taxon>
        <taxon>Tracheophyta</taxon>
        <taxon>Spermatophyta</taxon>
        <taxon>Magnoliopsida</taxon>
        <taxon>eudicotyledons</taxon>
        <taxon>Gunneridae</taxon>
        <taxon>Pentapetalae</taxon>
        <taxon>rosids</taxon>
        <taxon>fabids</taxon>
        <taxon>Fabales</taxon>
        <taxon>Fabaceae</taxon>
        <taxon>Papilionoideae</taxon>
        <taxon>50 kb inversion clade</taxon>
        <taxon>NPAAA clade</taxon>
        <taxon>indigoferoid/millettioid clade</taxon>
        <taxon>Phaseoleae</taxon>
        <taxon>Glycine</taxon>
        <taxon>Glycine subgen. Soja</taxon>
    </lineage>
</organism>
<comment type="caution">
    <text evidence="16">The sequence shown here is derived from an EMBL/GenBank/DDBJ whole genome shotgun (WGS) entry which is preliminary data.</text>
</comment>
<dbReference type="GO" id="GO:0004190">
    <property type="term" value="F:aspartic-type endopeptidase activity"/>
    <property type="evidence" value="ECO:0007669"/>
    <property type="project" value="UniProtKB-KW"/>
</dbReference>
<feature type="compositionally biased region" description="Low complexity" evidence="12">
    <location>
        <begin position="624"/>
        <end position="653"/>
    </location>
</feature>
<accession>A0A445KER4</accession>
<dbReference type="Pfam" id="PF07727">
    <property type="entry name" value="RVT_2"/>
    <property type="match status" value="1"/>
</dbReference>
<dbReference type="InterPro" id="IPR043502">
    <property type="entry name" value="DNA/RNA_pol_sf"/>
</dbReference>
<keyword evidence="7" id="KW-0645">Protease</keyword>
<evidence type="ECO:0000256" key="11">
    <source>
        <dbReference type="ARBA" id="ARBA00023180"/>
    </source>
</evidence>
<proteinExistence type="predicted"/>
<reference evidence="16 17" key="1">
    <citation type="submission" date="2018-09" db="EMBL/GenBank/DDBJ databases">
        <title>A high-quality reference genome of wild soybean provides a powerful tool to mine soybean genomes.</title>
        <authorList>
            <person name="Xie M."/>
            <person name="Chung C.Y.L."/>
            <person name="Li M.-W."/>
            <person name="Wong F.-L."/>
            <person name="Chan T.-F."/>
            <person name="Lam H.-M."/>
        </authorList>
    </citation>
    <scope>NUCLEOTIDE SEQUENCE [LARGE SCALE GENOMIC DNA]</scope>
    <source>
        <strain evidence="17">cv. W05</strain>
        <tissue evidence="16">Hypocotyl of etiolated seedlings</tissue>
    </source>
</reference>
<comment type="subcellular location">
    <subcellularLocation>
        <location evidence="1">Cell membrane</location>
        <topology evidence="1">Single-pass type I membrane protein</topology>
    </subcellularLocation>
</comment>
<dbReference type="PROSITE" id="PS50994">
    <property type="entry name" value="INTEGRASE"/>
    <property type="match status" value="1"/>
</dbReference>